<organism evidence="1 2">
    <name type="scientific">Pseudomonas putida</name>
    <name type="common">Arthrobacter siderocapsulatus</name>
    <dbReference type="NCBI Taxonomy" id="303"/>
    <lineage>
        <taxon>Bacteria</taxon>
        <taxon>Pseudomonadati</taxon>
        <taxon>Pseudomonadota</taxon>
        <taxon>Gammaproteobacteria</taxon>
        <taxon>Pseudomonadales</taxon>
        <taxon>Pseudomonadaceae</taxon>
        <taxon>Pseudomonas</taxon>
    </lineage>
</organism>
<accession>A0A1X0Z7S7</accession>
<sequence length="201" mass="22489">MSRKGILDSIDLSRGVDIASSLDLKYESRRERRKARIHLFLMLITAIAALGNLLPGLQLPAVWIVSSISALLLARTLPTVRSAMHRTKATKASALQIQSLLGRECPEDQAFAFKVSKFQPRMRLRVATISNDNRLCIRTYSVEAGGEACLEVEDRQVFVKRWLSRNFGEAWNQLALDRRISIPRARSPKVRFGTVTSTPAG</sequence>
<dbReference type="AlphaFoldDB" id="A0A1X0Z7S7"/>
<comment type="caution">
    <text evidence="1">The sequence shown here is derived from an EMBL/GenBank/DDBJ whole genome shotgun (WGS) entry which is preliminary data.</text>
</comment>
<reference evidence="1 2" key="1">
    <citation type="submission" date="2017-04" db="EMBL/GenBank/DDBJ databases">
        <title>Presence of VIM-2 positive Pseudomonas species in chickens and their surrounding environment.</title>
        <authorList>
            <person name="Zhang R."/>
        </authorList>
    </citation>
    <scope>NUCLEOTIDE SEQUENCE [LARGE SCALE GENOMIC DNA]</scope>
    <source>
        <strain evidence="1 2">DZ-C18</strain>
    </source>
</reference>
<dbReference type="EMBL" id="NBWC01000049">
    <property type="protein sequence ID" value="ORL58713.1"/>
    <property type="molecule type" value="Genomic_DNA"/>
</dbReference>
<evidence type="ECO:0000313" key="2">
    <source>
        <dbReference type="Proteomes" id="UP000193675"/>
    </source>
</evidence>
<proteinExistence type="predicted"/>
<dbReference type="Proteomes" id="UP000193675">
    <property type="component" value="Unassembled WGS sequence"/>
</dbReference>
<gene>
    <name evidence="1" type="ORF">B7H17_24590</name>
</gene>
<name>A0A1X0Z7S7_PSEPU</name>
<evidence type="ECO:0000313" key="1">
    <source>
        <dbReference type="EMBL" id="ORL58713.1"/>
    </source>
</evidence>
<protein>
    <submittedName>
        <fullName evidence="1">Uncharacterized protein</fullName>
    </submittedName>
</protein>